<dbReference type="InterPro" id="IPR050300">
    <property type="entry name" value="GDXG_lipolytic_enzyme"/>
</dbReference>
<dbReference type="RefSeq" id="WP_221452368.1">
    <property type="nucleotide sequence ID" value="NZ_JACHGK010000013.1"/>
</dbReference>
<dbReference type="Proteomes" id="UP000531594">
    <property type="component" value="Unassembled WGS sequence"/>
</dbReference>
<evidence type="ECO:0000313" key="5">
    <source>
        <dbReference type="Proteomes" id="UP000531594"/>
    </source>
</evidence>
<dbReference type="SUPFAM" id="SSF53474">
    <property type="entry name" value="alpha/beta-Hydrolases"/>
    <property type="match status" value="1"/>
</dbReference>
<dbReference type="PANTHER" id="PTHR48081">
    <property type="entry name" value="AB HYDROLASE SUPERFAMILY PROTEIN C4A8.06C"/>
    <property type="match status" value="1"/>
</dbReference>
<dbReference type="InterPro" id="IPR029058">
    <property type="entry name" value="AB_hydrolase_fold"/>
</dbReference>
<evidence type="ECO:0000256" key="1">
    <source>
        <dbReference type="ARBA" id="ARBA00010515"/>
    </source>
</evidence>
<evidence type="ECO:0000256" key="2">
    <source>
        <dbReference type="ARBA" id="ARBA00022801"/>
    </source>
</evidence>
<dbReference type="EMBL" id="JACHGK010000013">
    <property type="protein sequence ID" value="MBB6446801.1"/>
    <property type="molecule type" value="Genomic_DNA"/>
</dbReference>
<evidence type="ECO:0000259" key="3">
    <source>
        <dbReference type="Pfam" id="PF07859"/>
    </source>
</evidence>
<comment type="caution">
    <text evidence="4">The sequence shown here is derived from an EMBL/GenBank/DDBJ whole genome shotgun (WGS) entry which is preliminary data.</text>
</comment>
<organism evidence="4 5">
    <name type="scientific">Bacillus benzoevorans</name>
    <dbReference type="NCBI Taxonomy" id="1456"/>
    <lineage>
        <taxon>Bacteria</taxon>
        <taxon>Bacillati</taxon>
        <taxon>Bacillota</taxon>
        <taxon>Bacilli</taxon>
        <taxon>Bacillales</taxon>
        <taxon>Bacillaceae</taxon>
        <taxon>Bacillus</taxon>
    </lineage>
</organism>
<keyword evidence="5" id="KW-1185">Reference proteome</keyword>
<dbReference type="InterPro" id="IPR013094">
    <property type="entry name" value="AB_hydrolase_3"/>
</dbReference>
<proteinExistence type="inferred from homology"/>
<sequence>MNSMEQTSNTVSKEADFLRALYQDWSDRMVANPNMTIADFRSLFDEWEKPTLEPEGVTYKSDTVGGIDVVWAYPIGCDKSKVLIYTHGGGFAVGSSSSHRKLAGHMAKALGVSSIVLDYRRSPENPFPAQLEDAAAVYQALLASGIHAKDIGTIGDSAGGNLAVASVLKFRELGLELPGFVIAFSPWLDMELTGATLESNDATDALITVPLLQGMIAMFTGGDSTKVRDPLANPLHADFNGYPPLYINAGGAECLLDDARRLHDRALAAGVQATLSVVDGMQHVFPFLAGRAPEADKEIERIAAWYKTLQK</sequence>
<keyword evidence="2" id="KW-0378">Hydrolase</keyword>
<evidence type="ECO:0000313" key="4">
    <source>
        <dbReference type="EMBL" id="MBB6446801.1"/>
    </source>
</evidence>
<protein>
    <submittedName>
        <fullName evidence="4">Acetyl esterase/lipase</fullName>
    </submittedName>
</protein>
<dbReference type="AlphaFoldDB" id="A0A7X0LW76"/>
<dbReference type="PANTHER" id="PTHR48081:SF30">
    <property type="entry name" value="ACETYL-HYDROLASE LIPR-RELATED"/>
    <property type="match status" value="1"/>
</dbReference>
<comment type="similarity">
    <text evidence="1">Belongs to the 'GDXG' lipolytic enzyme family.</text>
</comment>
<dbReference type="GO" id="GO:0004806">
    <property type="term" value="F:triacylglycerol lipase activity"/>
    <property type="evidence" value="ECO:0007669"/>
    <property type="project" value="TreeGrafter"/>
</dbReference>
<dbReference type="Pfam" id="PF07859">
    <property type="entry name" value="Abhydrolase_3"/>
    <property type="match status" value="1"/>
</dbReference>
<gene>
    <name evidence="4" type="ORF">HNR53_003465</name>
</gene>
<reference evidence="4 5" key="1">
    <citation type="submission" date="2020-08" db="EMBL/GenBank/DDBJ databases">
        <title>Genomic Encyclopedia of Type Strains, Phase IV (KMG-IV): sequencing the most valuable type-strain genomes for metagenomic binning, comparative biology and taxonomic classification.</title>
        <authorList>
            <person name="Goeker M."/>
        </authorList>
    </citation>
    <scope>NUCLEOTIDE SEQUENCE [LARGE SCALE GENOMIC DNA]</scope>
    <source>
        <strain evidence="4 5">DSM 5391</strain>
    </source>
</reference>
<feature type="domain" description="Alpha/beta hydrolase fold-3" evidence="3">
    <location>
        <begin position="83"/>
        <end position="285"/>
    </location>
</feature>
<name>A0A7X0LW76_9BACI</name>
<accession>A0A7X0LW76</accession>
<dbReference type="Gene3D" id="3.40.50.1820">
    <property type="entry name" value="alpha/beta hydrolase"/>
    <property type="match status" value="1"/>
</dbReference>